<keyword evidence="3" id="KW-1185">Reference proteome</keyword>
<evidence type="ECO:0000313" key="3">
    <source>
        <dbReference type="Proteomes" id="UP000092993"/>
    </source>
</evidence>
<feature type="compositionally biased region" description="Polar residues" evidence="1">
    <location>
        <begin position="1"/>
        <end position="11"/>
    </location>
</feature>
<proteinExistence type="predicted"/>
<dbReference type="AlphaFoldDB" id="A0A1C7LMH9"/>
<accession>A0A1C7LMH9</accession>
<sequence length="104" mass="11558">MPSRIATSWEDSTSSSGLPGSIGGGARFTRWRNTSGFCPSPALANSPNFLSCLFDDFDAQSSCAFGQRSTCQRVMFKDVVIKECKKKRQRETHNEPDEELVDVF</sequence>
<organism evidence="2 3">
    <name type="scientific">Grifola frondosa</name>
    <name type="common">Maitake</name>
    <name type="synonym">Polyporus frondosus</name>
    <dbReference type="NCBI Taxonomy" id="5627"/>
    <lineage>
        <taxon>Eukaryota</taxon>
        <taxon>Fungi</taxon>
        <taxon>Dikarya</taxon>
        <taxon>Basidiomycota</taxon>
        <taxon>Agaricomycotina</taxon>
        <taxon>Agaricomycetes</taxon>
        <taxon>Polyporales</taxon>
        <taxon>Grifolaceae</taxon>
        <taxon>Grifola</taxon>
    </lineage>
</organism>
<protein>
    <submittedName>
        <fullName evidence="2">Uncharacterized protein</fullName>
    </submittedName>
</protein>
<name>A0A1C7LMH9_GRIFR</name>
<dbReference type="Proteomes" id="UP000092993">
    <property type="component" value="Unassembled WGS sequence"/>
</dbReference>
<reference evidence="2 3" key="1">
    <citation type="submission" date="2016-03" db="EMBL/GenBank/DDBJ databases">
        <title>Whole genome sequencing of Grifola frondosa 9006-11.</title>
        <authorList>
            <person name="Min B."/>
            <person name="Park H."/>
            <person name="Kim J.-G."/>
            <person name="Cho H."/>
            <person name="Oh Y.-L."/>
            <person name="Kong W.-S."/>
            <person name="Choi I.-G."/>
        </authorList>
    </citation>
    <scope>NUCLEOTIDE SEQUENCE [LARGE SCALE GENOMIC DNA]</scope>
    <source>
        <strain evidence="2 3">9006-11</strain>
    </source>
</reference>
<gene>
    <name evidence="2" type="ORF">A0H81_14323</name>
</gene>
<evidence type="ECO:0000256" key="1">
    <source>
        <dbReference type="SAM" id="MobiDB-lite"/>
    </source>
</evidence>
<comment type="caution">
    <text evidence="2">The sequence shown here is derived from an EMBL/GenBank/DDBJ whole genome shotgun (WGS) entry which is preliminary data.</text>
</comment>
<dbReference type="EMBL" id="LUGG01000041">
    <property type="protein sequence ID" value="OBZ65758.1"/>
    <property type="molecule type" value="Genomic_DNA"/>
</dbReference>
<feature type="region of interest" description="Disordered" evidence="1">
    <location>
        <begin position="1"/>
        <end position="23"/>
    </location>
</feature>
<evidence type="ECO:0000313" key="2">
    <source>
        <dbReference type="EMBL" id="OBZ65758.1"/>
    </source>
</evidence>